<dbReference type="OrthoDB" id="272657at2759"/>
<comment type="caution">
    <text evidence="2">The sequence shown here is derived from an EMBL/GenBank/DDBJ whole genome shotgun (WGS) entry which is preliminary data.</text>
</comment>
<dbReference type="RefSeq" id="XP_028879202.1">
    <property type="nucleotide sequence ID" value="XM_029029409.1"/>
</dbReference>
<feature type="region of interest" description="Disordered" evidence="1">
    <location>
        <begin position="532"/>
        <end position="553"/>
    </location>
</feature>
<organism evidence="2 3">
    <name type="scientific">Trypanosoma theileri</name>
    <dbReference type="NCBI Taxonomy" id="67003"/>
    <lineage>
        <taxon>Eukaryota</taxon>
        <taxon>Discoba</taxon>
        <taxon>Euglenozoa</taxon>
        <taxon>Kinetoplastea</taxon>
        <taxon>Metakinetoplastina</taxon>
        <taxon>Trypanosomatida</taxon>
        <taxon>Trypanosomatidae</taxon>
        <taxon>Trypanosoma</taxon>
    </lineage>
</organism>
<dbReference type="Proteomes" id="UP000192257">
    <property type="component" value="Unassembled WGS sequence"/>
</dbReference>
<dbReference type="GeneID" id="39989189"/>
<gene>
    <name evidence="2" type="ORF">TM35_000371090</name>
</gene>
<keyword evidence="3" id="KW-1185">Reference proteome</keyword>
<evidence type="ECO:0000313" key="2">
    <source>
        <dbReference type="EMBL" id="ORC85136.1"/>
    </source>
</evidence>
<dbReference type="EMBL" id="NBCO01000037">
    <property type="protein sequence ID" value="ORC85136.1"/>
    <property type="molecule type" value="Genomic_DNA"/>
</dbReference>
<accession>A0A1X0NKC6</accession>
<reference evidence="2 3" key="1">
    <citation type="submission" date="2017-03" db="EMBL/GenBank/DDBJ databases">
        <title>An alternative strategy for trypanosome survival in the mammalian bloodstream revealed through genome and transcriptome analysis of the ubiquitous bovine parasite Trypanosoma (Megatrypanum) theileri.</title>
        <authorList>
            <person name="Kelly S."/>
            <person name="Ivens A."/>
            <person name="Mott A."/>
            <person name="O'Neill E."/>
            <person name="Emms D."/>
            <person name="Macleod O."/>
            <person name="Voorheis P."/>
            <person name="Matthews J."/>
            <person name="Matthews K."/>
            <person name="Carrington M."/>
        </authorList>
    </citation>
    <scope>NUCLEOTIDE SEQUENCE [LARGE SCALE GENOMIC DNA]</scope>
    <source>
        <strain evidence="2">Edinburgh</strain>
    </source>
</reference>
<dbReference type="GO" id="GO:0016491">
    <property type="term" value="F:oxidoreductase activity"/>
    <property type="evidence" value="ECO:0007669"/>
    <property type="project" value="UniProtKB-KW"/>
</dbReference>
<proteinExistence type="predicted"/>
<dbReference type="VEuPathDB" id="TriTrypDB:TM35_000371090"/>
<evidence type="ECO:0000313" key="3">
    <source>
        <dbReference type="Proteomes" id="UP000192257"/>
    </source>
</evidence>
<evidence type="ECO:0000256" key="1">
    <source>
        <dbReference type="SAM" id="MobiDB-lite"/>
    </source>
</evidence>
<sequence>MHRVLLARNRVDFVATLLQQGRLADMLMLRHFTAPGTKVSLEELKEESSGTPVKETARHALLKKREAVYAKAMSVPNTAWMSAAATACGTKEECCALSQSRETVRATVNSSDPTRVTLNGTCFTAVEEKNLPASLRLAASCENGDAVMLTVPFAQSGERVQSYAVGGGLRAVQLCGAEGSIVADAAAVDEFTAEQNVLAAAACSGVLRRLEEICARHATNTARYDALLVRNPAVQKRLSQLASARFGVEALSSFVTGHDPAMVAADTNTNSTDSTVHHESEKYTPSLVESVALCMFAKHVLAEGVAHAREITRYTELTQKQPHNSKPECCIEYTYAAELFGCERQLLSSMGGGTAMQGMRYIAPLLTQQPHTQQEQGTNPFTNIPELITSYVLGAENSSVRLAAPHVNLQVSTARLEKDISLMLHRIRQHHKQHKTQRVDPLFVMAIAQYAAEVFANVAVVYRTTASLSREDPSGPRNWLLAQSFCSESNARRIRVLQEWDLSVSARRALSKAGNLDECTIHPVELMNVEPAKKKATTTTASTSTKTESKVKN</sequence>
<name>A0A1X0NKC6_9TRYP</name>
<feature type="compositionally biased region" description="Low complexity" evidence="1">
    <location>
        <begin position="537"/>
        <end position="546"/>
    </location>
</feature>
<protein>
    <submittedName>
        <fullName evidence="2">Uncharacterized protein</fullName>
    </submittedName>
</protein>
<dbReference type="AlphaFoldDB" id="A0A1X0NKC6"/>
<dbReference type="Gene3D" id="1.20.140.10">
    <property type="entry name" value="Butyryl-CoA Dehydrogenase, subunit A, domain 3"/>
    <property type="match status" value="1"/>
</dbReference>